<proteinExistence type="predicted"/>
<dbReference type="Proteomes" id="UP000005408">
    <property type="component" value="Unassembled WGS sequence"/>
</dbReference>
<accession>A0A8W8MPM9</accession>
<evidence type="ECO:0000313" key="1">
    <source>
        <dbReference type="EnsemblMetazoa" id="G34450.1:cds"/>
    </source>
</evidence>
<name>A0A8W8MPM9_MAGGI</name>
<reference evidence="1" key="1">
    <citation type="submission" date="2022-08" db="UniProtKB">
        <authorList>
            <consortium name="EnsemblMetazoa"/>
        </authorList>
    </citation>
    <scope>IDENTIFICATION</scope>
    <source>
        <strain evidence="1">05x7-T-G4-1.051#20</strain>
    </source>
</reference>
<dbReference type="EnsemblMetazoa" id="G34450.1">
    <property type="protein sequence ID" value="G34450.1:cds"/>
    <property type="gene ID" value="G34450"/>
</dbReference>
<protein>
    <submittedName>
        <fullName evidence="1">Uncharacterized protein</fullName>
    </submittedName>
</protein>
<sequence length="205" mass="24068">IITGISFVQKLPELKQKLVASMFEGSELEKLFNSIECPNLLKRGEMIEKGMYILGGMKLRNISDLEFRKLCAFLEYVPQHEKFSTFKRIDFNNHIIYGLDYARMMKRDNSTMMYMNENILCFGRVRFFLLVTIHGQRTVLAFLEKLKCNSYNSKCQILKVEKTNETEFVAMRNAVKDPGCIFLEVQDNNEQMCYVCRYLNKLESD</sequence>
<keyword evidence="2" id="KW-1185">Reference proteome</keyword>
<dbReference type="AlphaFoldDB" id="A0A8W8MPM9"/>
<organism evidence="1 2">
    <name type="scientific">Magallana gigas</name>
    <name type="common">Pacific oyster</name>
    <name type="synonym">Crassostrea gigas</name>
    <dbReference type="NCBI Taxonomy" id="29159"/>
    <lineage>
        <taxon>Eukaryota</taxon>
        <taxon>Metazoa</taxon>
        <taxon>Spiralia</taxon>
        <taxon>Lophotrochozoa</taxon>
        <taxon>Mollusca</taxon>
        <taxon>Bivalvia</taxon>
        <taxon>Autobranchia</taxon>
        <taxon>Pteriomorphia</taxon>
        <taxon>Ostreida</taxon>
        <taxon>Ostreoidea</taxon>
        <taxon>Ostreidae</taxon>
        <taxon>Magallana</taxon>
    </lineage>
</organism>
<evidence type="ECO:0000313" key="2">
    <source>
        <dbReference type="Proteomes" id="UP000005408"/>
    </source>
</evidence>